<feature type="transmembrane region" description="Helical" evidence="9">
    <location>
        <begin position="429"/>
        <end position="451"/>
    </location>
</feature>
<dbReference type="EMBL" id="QUAJ01000001">
    <property type="protein sequence ID" value="REI43338.1"/>
    <property type="molecule type" value="Genomic_DNA"/>
</dbReference>
<proteinExistence type="inferred from homology"/>
<keyword evidence="12" id="KW-1185">Reference proteome</keyword>
<evidence type="ECO:0000256" key="5">
    <source>
        <dbReference type="ARBA" id="ARBA00022692"/>
    </source>
</evidence>
<feature type="transmembrane region" description="Helical" evidence="9">
    <location>
        <begin position="341"/>
        <end position="362"/>
    </location>
</feature>
<comment type="subcellular location">
    <subcellularLocation>
        <location evidence="1">Cell membrane</location>
        <topology evidence="1">Multi-pass membrane protein</topology>
    </subcellularLocation>
</comment>
<evidence type="ECO:0000256" key="1">
    <source>
        <dbReference type="ARBA" id="ARBA00004651"/>
    </source>
</evidence>
<feature type="transmembrane region" description="Helical" evidence="9">
    <location>
        <begin position="233"/>
        <end position="252"/>
    </location>
</feature>
<evidence type="ECO:0000313" key="12">
    <source>
        <dbReference type="Proteomes" id="UP000263486"/>
    </source>
</evidence>
<reference evidence="11 12" key="1">
    <citation type="submission" date="2018-08" db="EMBL/GenBank/DDBJ databases">
        <title>Draft genome sequence of Psychrilyobacter sp. strain SD5 isolated from Black Sea water.</title>
        <authorList>
            <person name="Yadav S."/>
            <person name="Villanueva L."/>
            <person name="Damste J.S.S."/>
        </authorList>
    </citation>
    <scope>NUCLEOTIDE SEQUENCE [LARGE SCALE GENOMIC DNA]</scope>
    <source>
        <strain evidence="11 12">SD5</strain>
    </source>
</reference>
<evidence type="ECO:0000259" key="10">
    <source>
        <dbReference type="Pfam" id="PF03553"/>
    </source>
</evidence>
<gene>
    <name evidence="11" type="primary">nhaC</name>
    <name evidence="11" type="ORF">DYH56_00455</name>
</gene>
<name>A0ABX9KLC9_9FUSO</name>
<keyword evidence="3" id="KW-0050">Antiport</keyword>
<sequence>MKKETTLMYALIPLLFLIGSLFYAIQIAHIDVHIPILVSAFFAAGVAIFGLNYTWNEIEEGVVETIKMALGAIIILMIIGMVVGTWIQSGVVPTMIFYGLKILSPGIFLPATLIICAIVSVATGSSWTTAATVGIALIGVGEGLGIPRHIVAGAIISGAYMGDKLSPLSDTTNLAPAMAGTDLFTHIKHMLYTTVPSFIISIILFGFIGTKYTGAALNTEMIDGILSTLSGNFNISPLLLLVPVIVIGAVIMKVPAIPGLFGGAILGGIAAMIFQGASLATVFSTLHYGYEGESGLEMVDSLLNRGGLDSMMWTVSLIICAMILGGIMEKTQMLETLALKILSVAHTTGNLILVTILTPIFVNSVAGDQYLAIVVPGRMFKGAYEEKGLHPKNLSRSLEDAGTLTSPLIPWNTCGAYMIATLGLAPWTYVPYCFLNLINPIVAIIYGYTGFSIEKIEKKKVEAEAEV</sequence>
<dbReference type="PANTHER" id="PTHR33451:SF3">
    <property type="entry name" value="MALATE-2H(+)_NA(+)-LACTATE ANTIPORTER"/>
    <property type="match status" value="1"/>
</dbReference>
<feature type="transmembrane region" description="Helical" evidence="9">
    <location>
        <begin position="264"/>
        <end position="290"/>
    </location>
</feature>
<dbReference type="InterPro" id="IPR004770">
    <property type="entry name" value="Na/H_antiport_NhaC"/>
</dbReference>
<protein>
    <submittedName>
        <fullName evidence="11">Na+/H+ antiporter NhaC</fullName>
    </submittedName>
</protein>
<keyword evidence="4" id="KW-1003">Cell membrane</keyword>
<comment type="caution">
    <text evidence="11">The sequence shown here is derived from an EMBL/GenBank/DDBJ whole genome shotgun (WGS) entry which is preliminary data.</text>
</comment>
<comment type="similarity">
    <text evidence="8">Belongs to the NhaC Na(+)/H(+) (TC 2.A.35) antiporter family.</text>
</comment>
<feature type="transmembrane region" description="Helical" evidence="9">
    <location>
        <begin position="34"/>
        <end position="56"/>
    </location>
</feature>
<feature type="transmembrane region" description="Helical" evidence="9">
    <location>
        <begin position="191"/>
        <end position="213"/>
    </location>
</feature>
<evidence type="ECO:0000256" key="8">
    <source>
        <dbReference type="ARBA" id="ARBA00038435"/>
    </source>
</evidence>
<evidence type="ECO:0000313" key="11">
    <source>
        <dbReference type="EMBL" id="REI43338.1"/>
    </source>
</evidence>
<feature type="transmembrane region" description="Helical" evidence="9">
    <location>
        <begin position="68"/>
        <end position="87"/>
    </location>
</feature>
<evidence type="ECO:0000256" key="2">
    <source>
        <dbReference type="ARBA" id="ARBA00022448"/>
    </source>
</evidence>
<feature type="transmembrane region" description="Helical" evidence="9">
    <location>
        <begin position="310"/>
        <end position="329"/>
    </location>
</feature>
<accession>A0ABX9KLC9</accession>
<evidence type="ECO:0000256" key="6">
    <source>
        <dbReference type="ARBA" id="ARBA00022989"/>
    </source>
</evidence>
<feature type="domain" description="Na+/H+ antiporter NhaC-like C-terminal" evidence="10">
    <location>
        <begin position="158"/>
        <end position="451"/>
    </location>
</feature>
<keyword evidence="6 9" id="KW-1133">Transmembrane helix</keyword>
<keyword evidence="7 9" id="KW-0472">Membrane</keyword>
<feature type="transmembrane region" description="Helical" evidence="9">
    <location>
        <begin position="7"/>
        <end position="28"/>
    </location>
</feature>
<evidence type="ECO:0000256" key="9">
    <source>
        <dbReference type="SAM" id="Phobius"/>
    </source>
</evidence>
<dbReference type="NCBIfam" id="TIGR00931">
    <property type="entry name" value="antiport_nhaC"/>
    <property type="match status" value="1"/>
</dbReference>
<organism evidence="11 12">
    <name type="scientific">Psychrilyobacter piezotolerans</name>
    <dbReference type="NCBI Taxonomy" id="2293438"/>
    <lineage>
        <taxon>Bacteria</taxon>
        <taxon>Fusobacteriati</taxon>
        <taxon>Fusobacteriota</taxon>
        <taxon>Fusobacteriia</taxon>
        <taxon>Fusobacteriales</taxon>
        <taxon>Fusobacteriaceae</taxon>
        <taxon>Psychrilyobacter</taxon>
    </lineage>
</organism>
<dbReference type="InterPro" id="IPR018461">
    <property type="entry name" value="Na/H_Antiport_NhaC-like_C"/>
</dbReference>
<feature type="transmembrane region" description="Helical" evidence="9">
    <location>
        <begin position="107"/>
        <end position="140"/>
    </location>
</feature>
<keyword evidence="2" id="KW-0813">Transport</keyword>
<dbReference type="InterPro" id="IPR052180">
    <property type="entry name" value="NhaC_Na-H+_Antiporter"/>
</dbReference>
<evidence type="ECO:0000256" key="7">
    <source>
        <dbReference type="ARBA" id="ARBA00023136"/>
    </source>
</evidence>
<evidence type="ECO:0000256" key="4">
    <source>
        <dbReference type="ARBA" id="ARBA00022475"/>
    </source>
</evidence>
<keyword evidence="5 9" id="KW-0812">Transmembrane</keyword>
<dbReference type="PANTHER" id="PTHR33451">
    <property type="entry name" value="MALATE-2H(+)/NA(+)-LACTATE ANTIPORTER"/>
    <property type="match status" value="1"/>
</dbReference>
<evidence type="ECO:0000256" key="3">
    <source>
        <dbReference type="ARBA" id="ARBA00022449"/>
    </source>
</evidence>
<dbReference type="Pfam" id="PF03553">
    <property type="entry name" value="Na_H_antiporter"/>
    <property type="match status" value="1"/>
</dbReference>
<dbReference type="Proteomes" id="UP000263486">
    <property type="component" value="Unassembled WGS sequence"/>
</dbReference>